<proteinExistence type="predicted"/>
<protein>
    <submittedName>
        <fullName evidence="1">Uncharacterized protein</fullName>
    </submittedName>
</protein>
<gene>
    <name evidence="1" type="ORF">NEOLI_001098</name>
</gene>
<keyword evidence="2" id="KW-1185">Reference proteome</keyword>
<dbReference type="OrthoDB" id="425925at2759"/>
<sequence>MSDSQLSFEDIYTDEEDNVIFNQQDVVVVPIQSIDSYSRQNSIFTDLDCTQLFAEMNTLLAENETMRIKCRDLEQAFNVEKGYTHILRESNRVFHMSFQDAKLSENNCQFELSEMKAKLNLAITEREELVAEMGSFGNFSGALKDMIFEVTTLNRELSDQVEGLQFQLVARGQLMEVMDLNHMKTTKELEISNKKLKEMENVPYMKESDVKSLVGILEDHIREIVSLVPETPTCSAHRLNPQLGQPDDQPSVQNGLQDLSRKLVCSLWTLACSFAGEKREWLRRELEGLEMGIEAAWGNMDE</sequence>
<dbReference type="EMBL" id="LXFE01000124">
    <property type="protein sequence ID" value="OLL27048.1"/>
    <property type="molecule type" value="Genomic_DNA"/>
</dbReference>
<evidence type="ECO:0000313" key="2">
    <source>
        <dbReference type="Proteomes" id="UP000186594"/>
    </source>
</evidence>
<accession>A0A1U7LWQ2</accession>
<dbReference type="Proteomes" id="UP000186594">
    <property type="component" value="Unassembled WGS sequence"/>
</dbReference>
<evidence type="ECO:0000313" key="1">
    <source>
        <dbReference type="EMBL" id="OLL27048.1"/>
    </source>
</evidence>
<name>A0A1U7LWQ2_NEOID</name>
<reference evidence="1 2" key="1">
    <citation type="submission" date="2016-04" db="EMBL/GenBank/DDBJ databases">
        <title>Evolutionary innovation and constraint leading to complex multicellularity in the Ascomycota.</title>
        <authorList>
            <person name="Cisse O."/>
            <person name="Nguyen A."/>
            <person name="Hewitt D.A."/>
            <person name="Jedd G."/>
            <person name="Stajich J.E."/>
        </authorList>
    </citation>
    <scope>NUCLEOTIDE SEQUENCE [LARGE SCALE GENOMIC DNA]</scope>
    <source>
        <strain evidence="1 2">DAH-3</strain>
    </source>
</reference>
<comment type="caution">
    <text evidence="1">The sequence shown here is derived from an EMBL/GenBank/DDBJ whole genome shotgun (WGS) entry which is preliminary data.</text>
</comment>
<dbReference type="AlphaFoldDB" id="A0A1U7LWQ2"/>
<organism evidence="1 2">
    <name type="scientific">Neolecta irregularis (strain DAH-3)</name>
    <dbReference type="NCBI Taxonomy" id="1198029"/>
    <lineage>
        <taxon>Eukaryota</taxon>
        <taxon>Fungi</taxon>
        <taxon>Dikarya</taxon>
        <taxon>Ascomycota</taxon>
        <taxon>Taphrinomycotina</taxon>
        <taxon>Neolectales</taxon>
        <taxon>Neolectaceae</taxon>
        <taxon>Neolecta</taxon>
    </lineage>
</organism>